<keyword evidence="3" id="KW-1185">Reference proteome</keyword>
<keyword evidence="1" id="KW-1133">Transmembrane helix</keyword>
<organism evidence="2 3">
    <name type="scientific">Aspergillus welwitschiae</name>
    <dbReference type="NCBI Taxonomy" id="1341132"/>
    <lineage>
        <taxon>Eukaryota</taxon>
        <taxon>Fungi</taxon>
        <taxon>Dikarya</taxon>
        <taxon>Ascomycota</taxon>
        <taxon>Pezizomycotina</taxon>
        <taxon>Eurotiomycetes</taxon>
        <taxon>Eurotiomycetidae</taxon>
        <taxon>Eurotiales</taxon>
        <taxon>Aspergillaceae</taxon>
        <taxon>Aspergillus</taxon>
        <taxon>Aspergillus subgen. Circumdati</taxon>
    </lineage>
</organism>
<dbReference type="AlphaFoldDB" id="A0A3F3QF43"/>
<gene>
    <name evidence="2" type="ORF">BDQ94DRAFT_135276</name>
</gene>
<dbReference type="RefSeq" id="XP_026630926.1">
    <property type="nucleotide sequence ID" value="XM_026764630.1"/>
</dbReference>
<accession>A0A3F3QF43</accession>
<protein>
    <recommendedName>
        <fullName evidence="4">Transmembrane protein</fullName>
    </recommendedName>
</protein>
<dbReference type="GeneID" id="38132986"/>
<evidence type="ECO:0000313" key="2">
    <source>
        <dbReference type="EMBL" id="RDH37904.1"/>
    </source>
</evidence>
<keyword evidence="1" id="KW-0472">Membrane</keyword>
<sequence length="89" mass="10043">MRGRVSLGSRISINLDDMSRIFRLISDLVEGSLWWLSILFSCWVECGFNVFFFLFPLLRRRSRGGSGNFVREIVGGGKSKPNRVGEVGS</sequence>
<name>A0A3F3QF43_9EURO</name>
<evidence type="ECO:0000313" key="3">
    <source>
        <dbReference type="Proteomes" id="UP000253729"/>
    </source>
</evidence>
<proteinExistence type="predicted"/>
<feature type="transmembrane region" description="Helical" evidence="1">
    <location>
        <begin position="33"/>
        <end position="58"/>
    </location>
</feature>
<evidence type="ECO:0008006" key="4">
    <source>
        <dbReference type="Google" id="ProtNLM"/>
    </source>
</evidence>
<keyword evidence="1" id="KW-0812">Transmembrane</keyword>
<reference evidence="2 3" key="1">
    <citation type="submission" date="2018-07" db="EMBL/GenBank/DDBJ databases">
        <title>The genomes of Aspergillus section Nigri reveals drivers in fungal speciation.</title>
        <authorList>
            <consortium name="DOE Joint Genome Institute"/>
            <person name="Vesth T.C."/>
            <person name="Nybo J."/>
            <person name="Theobald S."/>
            <person name="Brandl J."/>
            <person name="Frisvad J.C."/>
            <person name="Nielsen K.F."/>
            <person name="Lyhne E.K."/>
            <person name="Kogle M.E."/>
            <person name="Kuo A."/>
            <person name="Riley R."/>
            <person name="Clum A."/>
            <person name="Nolan M."/>
            <person name="Lipzen A."/>
            <person name="Salamov A."/>
            <person name="Henrissat B."/>
            <person name="Wiebenga A."/>
            <person name="De vries R.P."/>
            <person name="Grigoriev I.V."/>
            <person name="Mortensen U.H."/>
            <person name="Andersen M.R."/>
            <person name="Baker S.E."/>
        </authorList>
    </citation>
    <scope>NUCLEOTIDE SEQUENCE [LARGE SCALE GENOMIC DNA]</scope>
    <source>
        <strain evidence="2 3">CBS 139.54b</strain>
    </source>
</reference>
<dbReference type="Proteomes" id="UP000253729">
    <property type="component" value="Unassembled WGS sequence"/>
</dbReference>
<evidence type="ECO:0000256" key="1">
    <source>
        <dbReference type="SAM" id="Phobius"/>
    </source>
</evidence>
<dbReference type="EMBL" id="KZ852034">
    <property type="protein sequence ID" value="RDH37904.1"/>
    <property type="molecule type" value="Genomic_DNA"/>
</dbReference>